<dbReference type="PANTHER" id="PTHR17503">
    <property type="entry name" value="SYNCOLLIN"/>
    <property type="match status" value="1"/>
</dbReference>
<dbReference type="Gene3D" id="2.60.20.10">
    <property type="entry name" value="Crystallins"/>
    <property type="match status" value="1"/>
</dbReference>
<feature type="non-terminal residue" evidence="1">
    <location>
        <position position="1"/>
    </location>
</feature>
<evidence type="ECO:0000313" key="1">
    <source>
        <dbReference type="EMBL" id="NWQ84998.1"/>
    </source>
</evidence>
<protein>
    <submittedName>
        <fullName evidence="1">SYCN protein</fullName>
    </submittedName>
</protein>
<gene>
    <name evidence="1" type="primary">Sycn_1</name>
    <name evidence="1" type="ORF">COLPIC_R14001</name>
</gene>
<dbReference type="EMBL" id="VYZG01012811">
    <property type="protein sequence ID" value="NWQ84998.1"/>
    <property type="molecule type" value="Genomic_DNA"/>
</dbReference>
<proteinExistence type="predicted"/>
<organism evidence="1 2">
    <name type="scientific">Columbina picui</name>
    <name type="common">Picui ground-dove</name>
    <dbReference type="NCBI Taxonomy" id="115618"/>
    <lineage>
        <taxon>Eukaryota</taxon>
        <taxon>Metazoa</taxon>
        <taxon>Chordata</taxon>
        <taxon>Craniata</taxon>
        <taxon>Vertebrata</taxon>
        <taxon>Euteleostomi</taxon>
        <taxon>Archelosauria</taxon>
        <taxon>Archosauria</taxon>
        <taxon>Dinosauria</taxon>
        <taxon>Saurischia</taxon>
        <taxon>Theropoda</taxon>
        <taxon>Coelurosauria</taxon>
        <taxon>Aves</taxon>
        <taxon>Neognathae</taxon>
        <taxon>Neoaves</taxon>
        <taxon>Columbimorphae</taxon>
        <taxon>Columbiformes</taxon>
        <taxon>Columbidae</taxon>
        <taxon>Columbina</taxon>
    </lineage>
</organism>
<reference evidence="1 2" key="1">
    <citation type="submission" date="2019-09" db="EMBL/GenBank/DDBJ databases">
        <title>Bird 10,000 Genomes (B10K) Project - Family phase.</title>
        <authorList>
            <person name="Zhang G."/>
        </authorList>
    </citation>
    <scope>NUCLEOTIDE SEQUENCE [LARGE SCALE GENOMIC DNA]</scope>
    <source>
        <strain evidence="1">B10K-DU-021-26</strain>
        <tissue evidence="1">Mixed tissue sample</tissue>
    </source>
</reference>
<keyword evidence="2" id="KW-1185">Reference proteome</keyword>
<dbReference type="GO" id="GO:0030667">
    <property type="term" value="C:secretory granule membrane"/>
    <property type="evidence" value="ECO:0007669"/>
    <property type="project" value="InterPro"/>
</dbReference>
<dbReference type="InterPro" id="IPR028137">
    <property type="entry name" value="Syncollin"/>
</dbReference>
<dbReference type="PANTHER" id="PTHR17503:SF0">
    <property type="entry name" value="SYNCOLLIN"/>
    <property type="match status" value="1"/>
</dbReference>
<dbReference type="OrthoDB" id="9947298at2759"/>
<dbReference type="AlphaFoldDB" id="A0A7K4SGZ0"/>
<sequence>CCAGAALLVAPGDDVPFMPGGWGDRASSLVVGPRCELTVWALPGKRGKSRKFSA</sequence>
<accession>A0A7K4SGZ0</accession>
<feature type="non-terminal residue" evidence="1">
    <location>
        <position position="54"/>
    </location>
</feature>
<dbReference type="Proteomes" id="UP000530263">
    <property type="component" value="Unassembled WGS sequence"/>
</dbReference>
<comment type="caution">
    <text evidence="1">The sequence shown here is derived from an EMBL/GenBank/DDBJ whole genome shotgun (WGS) entry which is preliminary data.</text>
</comment>
<name>A0A7K4SGZ0_COLPI</name>
<evidence type="ECO:0000313" key="2">
    <source>
        <dbReference type="Proteomes" id="UP000530263"/>
    </source>
</evidence>
<dbReference type="Pfam" id="PF15138">
    <property type="entry name" value="Syncollin"/>
    <property type="match status" value="1"/>
</dbReference>
<dbReference type="GO" id="GO:0006887">
    <property type="term" value="P:exocytosis"/>
    <property type="evidence" value="ECO:0007669"/>
    <property type="project" value="InterPro"/>
</dbReference>